<dbReference type="Proteomes" id="UP001219518">
    <property type="component" value="Unassembled WGS sequence"/>
</dbReference>
<organism evidence="1 2">
    <name type="scientific">Frankliniella fusca</name>
    <dbReference type="NCBI Taxonomy" id="407009"/>
    <lineage>
        <taxon>Eukaryota</taxon>
        <taxon>Metazoa</taxon>
        <taxon>Ecdysozoa</taxon>
        <taxon>Arthropoda</taxon>
        <taxon>Hexapoda</taxon>
        <taxon>Insecta</taxon>
        <taxon>Pterygota</taxon>
        <taxon>Neoptera</taxon>
        <taxon>Paraneoptera</taxon>
        <taxon>Thysanoptera</taxon>
        <taxon>Terebrantia</taxon>
        <taxon>Thripoidea</taxon>
        <taxon>Thripidae</taxon>
        <taxon>Frankliniella</taxon>
    </lineage>
</organism>
<comment type="caution">
    <text evidence="1">The sequence shown here is derived from an EMBL/GenBank/DDBJ whole genome shotgun (WGS) entry which is preliminary data.</text>
</comment>
<sequence>MVHTVLQKTRCSRKRTQLATTLKKTPEISPVFNFSQPHRPAPLWNRLFASSSMAPTVFHENGPNSRLHCKKHPKLVQISTFLH</sequence>
<proteinExistence type="predicted"/>
<keyword evidence="2" id="KW-1185">Reference proteome</keyword>
<protein>
    <submittedName>
        <fullName evidence="1">Protein TASOR</fullName>
    </submittedName>
</protein>
<name>A0AAE1GUV5_9NEOP</name>
<dbReference type="AlphaFoldDB" id="A0AAE1GUV5"/>
<dbReference type="EMBL" id="JAHWGI010000090">
    <property type="protein sequence ID" value="KAK3909293.1"/>
    <property type="molecule type" value="Genomic_DNA"/>
</dbReference>
<evidence type="ECO:0000313" key="2">
    <source>
        <dbReference type="Proteomes" id="UP001219518"/>
    </source>
</evidence>
<evidence type="ECO:0000313" key="1">
    <source>
        <dbReference type="EMBL" id="KAK3909293.1"/>
    </source>
</evidence>
<reference evidence="1" key="2">
    <citation type="journal article" date="2023" name="BMC Genomics">
        <title>Pest status, molecular evolution, and epigenetic factors derived from the genome assembly of Frankliniella fusca, a thysanopteran phytovirus vector.</title>
        <authorList>
            <person name="Catto M.A."/>
            <person name="Labadie P.E."/>
            <person name="Jacobson A.L."/>
            <person name="Kennedy G.G."/>
            <person name="Srinivasan R."/>
            <person name="Hunt B.G."/>
        </authorList>
    </citation>
    <scope>NUCLEOTIDE SEQUENCE</scope>
    <source>
        <strain evidence="1">PL_HMW_Pooled</strain>
    </source>
</reference>
<reference evidence="1" key="1">
    <citation type="submission" date="2021-07" db="EMBL/GenBank/DDBJ databases">
        <authorList>
            <person name="Catto M.A."/>
            <person name="Jacobson A."/>
            <person name="Kennedy G."/>
            <person name="Labadie P."/>
            <person name="Hunt B.G."/>
            <person name="Srinivasan R."/>
        </authorList>
    </citation>
    <scope>NUCLEOTIDE SEQUENCE</scope>
    <source>
        <strain evidence="1">PL_HMW_Pooled</strain>
        <tissue evidence="1">Head</tissue>
    </source>
</reference>
<accession>A0AAE1GUV5</accession>
<feature type="non-terminal residue" evidence="1">
    <location>
        <position position="83"/>
    </location>
</feature>
<gene>
    <name evidence="1" type="ORF">KUF71_019348</name>
</gene>